<accession>A0A2T2PAZ1</accession>
<organism evidence="1 2">
    <name type="scientific">Corynespora cassiicola Philippines</name>
    <dbReference type="NCBI Taxonomy" id="1448308"/>
    <lineage>
        <taxon>Eukaryota</taxon>
        <taxon>Fungi</taxon>
        <taxon>Dikarya</taxon>
        <taxon>Ascomycota</taxon>
        <taxon>Pezizomycotina</taxon>
        <taxon>Dothideomycetes</taxon>
        <taxon>Pleosporomycetidae</taxon>
        <taxon>Pleosporales</taxon>
        <taxon>Corynesporascaceae</taxon>
        <taxon>Corynespora</taxon>
    </lineage>
</organism>
<dbReference type="Proteomes" id="UP000240883">
    <property type="component" value="Unassembled WGS sequence"/>
</dbReference>
<protein>
    <submittedName>
        <fullName evidence="1">Uncharacterized protein</fullName>
    </submittedName>
</protein>
<evidence type="ECO:0000313" key="2">
    <source>
        <dbReference type="Proteomes" id="UP000240883"/>
    </source>
</evidence>
<dbReference type="EMBL" id="KZ678128">
    <property type="protein sequence ID" value="PSN74821.1"/>
    <property type="molecule type" value="Genomic_DNA"/>
</dbReference>
<gene>
    <name evidence="1" type="ORF">BS50DRAFT_25211</name>
</gene>
<sequence length="199" mass="21134">MPAPPLAATAYMSDLSRREGPHLASPHSAQWAQPALITNCMHAAHDSGLHAGERHRVVATVRSGPVAASPPLLESPHCQYSRASPYPLRARLLARAGGHLSRCRGLMGMSALHALPSARPPNGRLSFVGSQIPLAASTLSVAERKPSTRDNHEPRAAIHADSDFVLLLGCGAERCGAERSLRLGAVVPFRSEKGSRTEI</sequence>
<reference evidence="1 2" key="1">
    <citation type="journal article" date="2018" name="Front. Microbiol.">
        <title>Genome-Wide Analysis of Corynespora cassiicola Leaf Fall Disease Putative Effectors.</title>
        <authorList>
            <person name="Lopez D."/>
            <person name="Ribeiro S."/>
            <person name="Label P."/>
            <person name="Fumanal B."/>
            <person name="Venisse J.S."/>
            <person name="Kohler A."/>
            <person name="de Oliveira R.R."/>
            <person name="Labutti K."/>
            <person name="Lipzen A."/>
            <person name="Lail K."/>
            <person name="Bauer D."/>
            <person name="Ohm R.A."/>
            <person name="Barry K.W."/>
            <person name="Spatafora J."/>
            <person name="Grigoriev I.V."/>
            <person name="Martin F.M."/>
            <person name="Pujade-Renaud V."/>
        </authorList>
    </citation>
    <scope>NUCLEOTIDE SEQUENCE [LARGE SCALE GENOMIC DNA]</scope>
    <source>
        <strain evidence="1 2">Philippines</strain>
    </source>
</reference>
<keyword evidence="2" id="KW-1185">Reference proteome</keyword>
<name>A0A2T2PAZ1_CORCC</name>
<evidence type="ECO:0000313" key="1">
    <source>
        <dbReference type="EMBL" id="PSN74821.1"/>
    </source>
</evidence>
<dbReference type="AlphaFoldDB" id="A0A2T2PAZ1"/>
<proteinExistence type="predicted"/>